<dbReference type="InParanoid" id="F8Q060"/>
<organism evidence="2">
    <name type="scientific">Serpula lacrymans var. lacrymans (strain S7.3)</name>
    <name type="common">Dry rot fungus</name>
    <dbReference type="NCBI Taxonomy" id="936435"/>
    <lineage>
        <taxon>Eukaryota</taxon>
        <taxon>Fungi</taxon>
        <taxon>Dikarya</taxon>
        <taxon>Basidiomycota</taxon>
        <taxon>Agaricomycotina</taxon>
        <taxon>Agaricomycetes</taxon>
        <taxon>Agaricomycetidae</taxon>
        <taxon>Boletales</taxon>
        <taxon>Coniophorineae</taxon>
        <taxon>Serpulaceae</taxon>
        <taxon>Serpula</taxon>
    </lineage>
</organism>
<sequence>MDHTPPTYTPSTPSPSYSTILLPGERTVEQTQRHTSTCHIGSFRRITDNITLVLKDQRPGSIVPAYGRNGLIRGHISLQHADNVTAVQLKLEGVLTIDVSGYSSKTTLIANSFTMWQSDASSSACPLTIPFALIFPTTYQDGGQEYSLPPTFESVDSPASCSYTLTVSLSKPRQLLSFLTQNETLSIPLQYYPRSRPHSPMLPNGLSFMSTVKSSPEEWHQVMCTMNSVPSSGIVPIQCLLFIPSVQVFALTDTIPFHLQLRAPMSSLSAFISHVSSPTGSNSSSGISGATVRVYLSRQMTVKVGDQKNIRKRVLGEGTLRALSSSSEVKPLFRHSSSKDGLDTLDWEGEVQCSREITTPAFCTPQFAVKDSIVLLITPPQPLTSPLLRLHHEHSIRLVTDPWSDRG</sequence>
<dbReference type="EMBL" id="GL945481">
    <property type="protein sequence ID" value="EGN98532.1"/>
    <property type="molecule type" value="Genomic_DNA"/>
</dbReference>
<gene>
    <name evidence="1" type="ORF">SERLA73DRAFT_74733</name>
</gene>
<dbReference type="AlphaFoldDB" id="F8Q060"/>
<proteinExistence type="predicted"/>
<dbReference type="Proteomes" id="UP000008063">
    <property type="component" value="Unassembled WGS sequence"/>
</dbReference>
<evidence type="ECO:0000313" key="1">
    <source>
        <dbReference type="EMBL" id="EGN98532.1"/>
    </source>
</evidence>
<protein>
    <recommendedName>
        <fullName evidence="3">Arrestin-like N-terminal domain-containing protein</fullName>
    </recommendedName>
</protein>
<accession>F8Q060</accession>
<reference evidence="2" key="1">
    <citation type="journal article" date="2011" name="Science">
        <title>The plant cell wall-decomposing machinery underlies the functional diversity of forest fungi.</title>
        <authorList>
            <person name="Eastwood D.C."/>
            <person name="Floudas D."/>
            <person name="Binder M."/>
            <person name="Majcherczyk A."/>
            <person name="Schneider P."/>
            <person name="Aerts A."/>
            <person name="Asiegbu F.O."/>
            <person name="Baker S.E."/>
            <person name="Barry K."/>
            <person name="Bendiksby M."/>
            <person name="Blumentritt M."/>
            <person name="Coutinho P.M."/>
            <person name="Cullen D."/>
            <person name="de Vries R.P."/>
            <person name="Gathman A."/>
            <person name="Goodell B."/>
            <person name="Henrissat B."/>
            <person name="Ihrmark K."/>
            <person name="Kauserud H."/>
            <person name="Kohler A."/>
            <person name="LaButti K."/>
            <person name="Lapidus A."/>
            <person name="Lavin J.L."/>
            <person name="Lee Y.-H."/>
            <person name="Lindquist E."/>
            <person name="Lilly W."/>
            <person name="Lucas S."/>
            <person name="Morin E."/>
            <person name="Murat C."/>
            <person name="Oguiza J.A."/>
            <person name="Park J."/>
            <person name="Pisabarro A.G."/>
            <person name="Riley R."/>
            <person name="Rosling A."/>
            <person name="Salamov A."/>
            <person name="Schmidt O."/>
            <person name="Schmutz J."/>
            <person name="Skrede I."/>
            <person name="Stenlid J."/>
            <person name="Wiebenga A."/>
            <person name="Xie X."/>
            <person name="Kuees U."/>
            <person name="Hibbett D.S."/>
            <person name="Hoffmeister D."/>
            <person name="Hoegberg N."/>
            <person name="Martin F."/>
            <person name="Grigoriev I.V."/>
            <person name="Watkinson S.C."/>
        </authorList>
    </citation>
    <scope>NUCLEOTIDE SEQUENCE [LARGE SCALE GENOMIC DNA]</scope>
    <source>
        <strain evidence="2">strain S7.3</strain>
    </source>
</reference>
<evidence type="ECO:0008006" key="3">
    <source>
        <dbReference type="Google" id="ProtNLM"/>
    </source>
</evidence>
<dbReference type="HOGENOM" id="CLU_049916_0_0_1"/>
<dbReference type="OMA" id="MITGEIM"/>
<dbReference type="eggNOG" id="ENOG502SJGY">
    <property type="taxonomic scope" value="Eukaryota"/>
</dbReference>
<dbReference type="OrthoDB" id="3252135at2759"/>
<evidence type="ECO:0000313" key="2">
    <source>
        <dbReference type="Proteomes" id="UP000008063"/>
    </source>
</evidence>
<keyword evidence="2" id="KW-1185">Reference proteome</keyword>
<name>F8Q060_SERL3</name>